<reference evidence="1" key="1">
    <citation type="journal article" date="2019" name="MBio">
        <title>Virus Genomes from Deep Sea Sediments Expand the Ocean Megavirome and Support Independent Origins of Viral Gigantism.</title>
        <authorList>
            <person name="Backstrom D."/>
            <person name="Yutin N."/>
            <person name="Jorgensen S.L."/>
            <person name="Dharamshi J."/>
            <person name="Homa F."/>
            <person name="Zaremba-Niedwiedzka K."/>
            <person name="Spang A."/>
            <person name="Wolf Y.I."/>
            <person name="Koonin E.V."/>
            <person name="Ettema T.J."/>
        </authorList>
    </citation>
    <scope>NUCLEOTIDE SEQUENCE</scope>
</reference>
<sequence length="151" mass="16960">MPSETFVTLIIGDIDEVAHVCDYFGKGSENWDRLKKGVNECGLVRIETDSTRTYNCGSSVIAIKIRANNSGSHFVVKRKMDGSIRIDARIETPKHDRGDISAGRLVACTLDTIQKIKELLEIDNLRFLNWDETQLLYDIFIDANGVDIKLA</sequence>
<gene>
    <name evidence="1" type="ORF">LCPAC304_00660</name>
</gene>
<accession>A0A481Z9C8</accession>
<dbReference type="EMBL" id="MK500565">
    <property type="protein sequence ID" value="QBK91740.1"/>
    <property type="molecule type" value="Genomic_DNA"/>
</dbReference>
<proteinExistence type="predicted"/>
<evidence type="ECO:0000313" key="1">
    <source>
        <dbReference type="EMBL" id="QBK91740.1"/>
    </source>
</evidence>
<protein>
    <submittedName>
        <fullName evidence="1">Uncharacterized protein</fullName>
    </submittedName>
</protein>
<name>A0A481Z9C8_9VIRU</name>
<organism evidence="1">
    <name type="scientific">Pithovirus LCPAC304</name>
    <dbReference type="NCBI Taxonomy" id="2506594"/>
    <lineage>
        <taxon>Viruses</taxon>
        <taxon>Pithoviruses</taxon>
    </lineage>
</organism>